<proteinExistence type="predicted"/>
<accession>A0A9D4SDS5</accession>
<feature type="transmembrane region" description="Helical" evidence="1">
    <location>
        <begin position="322"/>
        <end position="343"/>
    </location>
</feature>
<sequence length="439" mass="53281">MKMFKMWIIHRLFFNNNENLQMEHIFYQNFEHWKYYHLQMDYTMTDYQYGQIQWSYRTFRRTIWYKFNGIIQLIFFMIVIFDDNNGLFINLDDIGRIVNTQRIDLVSIQMLIFLIIFEIIWLNSCYSLMNYRSSMDELFIRYSIEFDDNRIGLHSRTYLIRFYIVFNTIVQSLYRMIIIMILIIITLFSIILYSLYLKGNFTLLQTILSLLMNFSLVIQIINVIGRVTTILNFIVFLIEFYKVQLDHLMRLTRNQLNSHLKNLKELIMNRSWKRFHNDYVKLYSETAKSNRSIRVILFYLETASKTSLISSCLYYSQQDQTTLYNLTVILIVLSMFGLTNGLYNRIAHLPSCNQRCCRNLMNWNAHSQWKKQTYRSQNRIISIRNSIKTNFAIQMINENHFGFHCGQMFFITNFKYIELLLQNIPLIILFYKKFCMMQK</sequence>
<reference evidence="2" key="2">
    <citation type="journal article" date="2021" name="World Allergy Organ. J.">
        <title>Chromosome-level assembly of Dermatophagoides farinae genome and transcriptome reveals two novel allergens Der f 37 and Der f 39.</title>
        <authorList>
            <person name="Chen J."/>
            <person name="Cai Z."/>
            <person name="Fan D."/>
            <person name="Hu J."/>
            <person name="Hou Y."/>
            <person name="He Y."/>
            <person name="Zhang Z."/>
            <person name="Zhao Z."/>
            <person name="Gao P."/>
            <person name="Hu W."/>
            <person name="Sun J."/>
            <person name="Li J."/>
            <person name="Ji K."/>
        </authorList>
    </citation>
    <scope>NUCLEOTIDE SEQUENCE</scope>
    <source>
        <strain evidence="2">JKM2019</strain>
    </source>
</reference>
<dbReference type="EMBL" id="SDOV01000008">
    <property type="protein sequence ID" value="KAH7637958.1"/>
    <property type="molecule type" value="Genomic_DNA"/>
</dbReference>
<feature type="transmembrane region" description="Helical" evidence="1">
    <location>
        <begin position="63"/>
        <end position="81"/>
    </location>
</feature>
<organism evidence="2">
    <name type="scientific">Dermatophagoides farinae</name>
    <name type="common">American house dust mite</name>
    <dbReference type="NCBI Taxonomy" id="6954"/>
    <lineage>
        <taxon>Eukaryota</taxon>
        <taxon>Metazoa</taxon>
        <taxon>Ecdysozoa</taxon>
        <taxon>Arthropoda</taxon>
        <taxon>Chelicerata</taxon>
        <taxon>Arachnida</taxon>
        <taxon>Acari</taxon>
        <taxon>Acariformes</taxon>
        <taxon>Sarcoptiformes</taxon>
        <taxon>Astigmata</taxon>
        <taxon>Psoroptidia</taxon>
        <taxon>Analgoidea</taxon>
        <taxon>Pyroglyphidae</taxon>
        <taxon>Dermatophagoidinae</taxon>
        <taxon>Dermatophagoides</taxon>
    </lineage>
</organism>
<reference evidence="2" key="1">
    <citation type="submission" date="2020-06" db="EMBL/GenBank/DDBJ databases">
        <authorList>
            <person name="Ji K."/>
            <person name="Li J."/>
        </authorList>
    </citation>
    <scope>NUCLEOTIDE SEQUENCE</scope>
    <source>
        <strain evidence="2">JKM2019</strain>
        <tissue evidence="2">Whole body</tissue>
    </source>
</reference>
<dbReference type="Proteomes" id="UP000828236">
    <property type="component" value="Unassembled WGS sequence"/>
</dbReference>
<feature type="transmembrane region" description="Helical" evidence="1">
    <location>
        <begin position="216"/>
        <end position="241"/>
    </location>
</feature>
<comment type="caution">
    <text evidence="2">The sequence shown here is derived from an EMBL/GenBank/DDBJ whole genome shotgun (WGS) entry which is preliminary data.</text>
</comment>
<keyword evidence="1" id="KW-0472">Membrane</keyword>
<feature type="transmembrane region" description="Helical" evidence="1">
    <location>
        <begin position="173"/>
        <end position="196"/>
    </location>
</feature>
<name>A0A9D4SDS5_DERFA</name>
<evidence type="ECO:0000313" key="2">
    <source>
        <dbReference type="EMBL" id="KAH7637958.1"/>
    </source>
</evidence>
<dbReference type="AlphaFoldDB" id="A0A9D4SDS5"/>
<keyword evidence="1" id="KW-1133">Transmembrane helix</keyword>
<feature type="transmembrane region" description="Helical" evidence="1">
    <location>
        <begin position="108"/>
        <end position="129"/>
    </location>
</feature>
<keyword evidence="1" id="KW-0812">Transmembrane</keyword>
<protein>
    <submittedName>
        <fullName evidence="2">Uncharacterized protein</fullName>
    </submittedName>
</protein>
<evidence type="ECO:0000256" key="1">
    <source>
        <dbReference type="SAM" id="Phobius"/>
    </source>
</evidence>
<gene>
    <name evidence="2" type="ORF">HUG17_9062</name>
</gene>